<gene>
    <name evidence="2" type="ORF">SETTUDRAFT_18005</name>
</gene>
<dbReference type="EMBL" id="KB908481">
    <property type="protein sequence ID" value="EOA91307.1"/>
    <property type="molecule type" value="Genomic_DNA"/>
</dbReference>
<protein>
    <submittedName>
        <fullName evidence="2">Uncharacterized protein</fullName>
    </submittedName>
</protein>
<dbReference type="OrthoDB" id="3795810at2759"/>
<feature type="region of interest" description="Disordered" evidence="1">
    <location>
        <begin position="53"/>
        <end position="73"/>
    </location>
</feature>
<dbReference type="Proteomes" id="UP000016935">
    <property type="component" value="Unassembled WGS sequence"/>
</dbReference>
<dbReference type="GeneID" id="19401733"/>
<accession>R0KU51</accession>
<organism evidence="2 3">
    <name type="scientific">Exserohilum turcicum (strain 28A)</name>
    <name type="common">Northern leaf blight fungus</name>
    <name type="synonym">Setosphaeria turcica</name>
    <dbReference type="NCBI Taxonomy" id="671987"/>
    <lineage>
        <taxon>Eukaryota</taxon>
        <taxon>Fungi</taxon>
        <taxon>Dikarya</taxon>
        <taxon>Ascomycota</taxon>
        <taxon>Pezizomycotina</taxon>
        <taxon>Dothideomycetes</taxon>
        <taxon>Pleosporomycetidae</taxon>
        <taxon>Pleosporales</taxon>
        <taxon>Pleosporineae</taxon>
        <taxon>Pleosporaceae</taxon>
        <taxon>Exserohilum</taxon>
    </lineage>
</organism>
<reference evidence="2 3" key="2">
    <citation type="journal article" date="2013" name="PLoS Genet.">
        <title>Comparative genome structure, secondary metabolite, and effector coding capacity across Cochliobolus pathogens.</title>
        <authorList>
            <person name="Condon B.J."/>
            <person name="Leng Y."/>
            <person name="Wu D."/>
            <person name="Bushley K.E."/>
            <person name="Ohm R.A."/>
            <person name="Otillar R."/>
            <person name="Martin J."/>
            <person name="Schackwitz W."/>
            <person name="Grimwood J."/>
            <person name="MohdZainudin N."/>
            <person name="Xue C."/>
            <person name="Wang R."/>
            <person name="Manning V.A."/>
            <person name="Dhillon B."/>
            <person name="Tu Z.J."/>
            <person name="Steffenson B.J."/>
            <person name="Salamov A."/>
            <person name="Sun H."/>
            <person name="Lowry S."/>
            <person name="LaButti K."/>
            <person name="Han J."/>
            <person name="Copeland A."/>
            <person name="Lindquist E."/>
            <person name="Barry K."/>
            <person name="Schmutz J."/>
            <person name="Baker S.E."/>
            <person name="Ciuffetti L.M."/>
            <person name="Grigoriev I.V."/>
            <person name="Zhong S."/>
            <person name="Turgeon B.G."/>
        </authorList>
    </citation>
    <scope>NUCLEOTIDE SEQUENCE [LARGE SCALE GENOMIC DNA]</scope>
    <source>
        <strain evidence="3">28A</strain>
    </source>
</reference>
<evidence type="ECO:0000256" key="1">
    <source>
        <dbReference type="SAM" id="MobiDB-lite"/>
    </source>
</evidence>
<keyword evidence="3" id="KW-1185">Reference proteome</keyword>
<dbReference type="HOGENOM" id="CLU_2512294_0_0_1"/>
<feature type="compositionally biased region" description="Basic and acidic residues" evidence="1">
    <location>
        <begin position="63"/>
        <end position="73"/>
    </location>
</feature>
<reference evidence="2 3" key="1">
    <citation type="journal article" date="2012" name="PLoS Pathog.">
        <title>Diverse lifestyles and strategies of plant pathogenesis encoded in the genomes of eighteen Dothideomycetes fungi.</title>
        <authorList>
            <person name="Ohm R.A."/>
            <person name="Feau N."/>
            <person name="Henrissat B."/>
            <person name="Schoch C.L."/>
            <person name="Horwitz B.A."/>
            <person name="Barry K.W."/>
            <person name="Condon B.J."/>
            <person name="Copeland A.C."/>
            <person name="Dhillon B."/>
            <person name="Glaser F."/>
            <person name="Hesse C.N."/>
            <person name="Kosti I."/>
            <person name="LaButti K."/>
            <person name="Lindquist E.A."/>
            <person name="Lucas S."/>
            <person name="Salamov A.A."/>
            <person name="Bradshaw R.E."/>
            <person name="Ciuffetti L."/>
            <person name="Hamelin R.C."/>
            <person name="Kema G.H.J."/>
            <person name="Lawrence C."/>
            <person name="Scott J.A."/>
            <person name="Spatafora J.W."/>
            <person name="Turgeon B.G."/>
            <person name="de Wit P.J.G.M."/>
            <person name="Zhong S."/>
            <person name="Goodwin S.B."/>
            <person name="Grigoriev I.V."/>
        </authorList>
    </citation>
    <scope>NUCLEOTIDE SEQUENCE [LARGE SCALE GENOMIC DNA]</scope>
    <source>
        <strain evidence="3">28A</strain>
    </source>
</reference>
<evidence type="ECO:0000313" key="3">
    <source>
        <dbReference type="Proteomes" id="UP000016935"/>
    </source>
</evidence>
<sequence>MSAPLNMAASTAAQEAFEREKAAITSYEDGWDRWDGPIWPIGYVQCRMQADGYVHPTTPSADDEVKTLKTDRR</sequence>
<dbReference type="RefSeq" id="XP_008020032.1">
    <property type="nucleotide sequence ID" value="XM_008021841.1"/>
</dbReference>
<evidence type="ECO:0000313" key="2">
    <source>
        <dbReference type="EMBL" id="EOA91307.1"/>
    </source>
</evidence>
<name>R0KU51_EXST2</name>
<dbReference type="AlphaFoldDB" id="R0KU51"/>
<proteinExistence type="predicted"/>